<dbReference type="InParanoid" id="A0A369KBK8"/>
<sequence length="304" mass="33509">MSSDPTVSSVVLTLGFRLPLLRDGSYCEVYKLPALAAVQTGLPLSTNRVVKILRLNNDGGPIGFSHVLAFLSNIRAATPEAFEHRHITSFDILDATQVTPLGPQPTLALVTPFYCQGDILNYGNRCSPARKLSLLIQIAQALEHLHHYDVVHGHIYPGNIYVTDTGNATVTDALVYTLASQYILHPHATIPLQNSFIYQARERLWPGTYVFIPPAKTSDVYAFASVIYAVVTGNPPFQGSPHRTLERSVAEILFHGHLRVPRPGADIMGDNLWDLVQRCWALGAAARPTMDEVVTTLEDIELYD</sequence>
<dbReference type="InterPro" id="IPR011009">
    <property type="entry name" value="Kinase-like_dom_sf"/>
</dbReference>
<dbReference type="OrthoDB" id="5966500at2759"/>
<dbReference type="EMBL" id="LUEZ02000005">
    <property type="protein sequence ID" value="RDB30257.1"/>
    <property type="molecule type" value="Genomic_DNA"/>
</dbReference>
<proteinExistence type="predicted"/>
<dbReference type="STRING" id="39966.A0A369KBK8"/>
<dbReference type="Gene3D" id="1.10.510.10">
    <property type="entry name" value="Transferase(Phosphotransferase) domain 1"/>
    <property type="match status" value="1"/>
</dbReference>
<dbReference type="AlphaFoldDB" id="A0A369KBK8"/>
<accession>A0A369KBK8</accession>
<dbReference type="PROSITE" id="PS50011">
    <property type="entry name" value="PROTEIN_KINASE_DOM"/>
    <property type="match status" value="1"/>
</dbReference>
<dbReference type="InterPro" id="IPR001245">
    <property type="entry name" value="Ser-Thr/Tyr_kinase_cat_dom"/>
</dbReference>
<dbReference type="SMART" id="SM00220">
    <property type="entry name" value="S_TKc"/>
    <property type="match status" value="1"/>
</dbReference>
<dbReference type="Pfam" id="PF07714">
    <property type="entry name" value="PK_Tyr_Ser-Thr"/>
    <property type="match status" value="1"/>
</dbReference>
<comment type="caution">
    <text evidence="2">The sequence shown here is derived from an EMBL/GenBank/DDBJ whole genome shotgun (WGS) entry which is preliminary data.</text>
</comment>
<dbReference type="InterPro" id="IPR051681">
    <property type="entry name" value="Ser/Thr_Kinases-Pseudokinases"/>
</dbReference>
<dbReference type="PANTHER" id="PTHR44329">
    <property type="entry name" value="SERINE/THREONINE-PROTEIN KINASE TNNI3K-RELATED"/>
    <property type="match status" value="1"/>
</dbReference>
<protein>
    <recommendedName>
        <fullName evidence="1">Protein kinase domain-containing protein</fullName>
    </recommendedName>
</protein>
<organism evidence="2 3">
    <name type="scientific">Hypsizygus marmoreus</name>
    <name type="common">White beech mushroom</name>
    <name type="synonym">Agaricus marmoreus</name>
    <dbReference type="NCBI Taxonomy" id="39966"/>
    <lineage>
        <taxon>Eukaryota</taxon>
        <taxon>Fungi</taxon>
        <taxon>Dikarya</taxon>
        <taxon>Basidiomycota</taxon>
        <taxon>Agaricomycotina</taxon>
        <taxon>Agaricomycetes</taxon>
        <taxon>Agaricomycetidae</taxon>
        <taxon>Agaricales</taxon>
        <taxon>Tricholomatineae</taxon>
        <taxon>Lyophyllaceae</taxon>
        <taxon>Hypsizygus</taxon>
    </lineage>
</organism>
<dbReference type="GO" id="GO:0005524">
    <property type="term" value="F:ATP binding"/>
    <property type="evidence" value="ECO:0007669"/>
    <property type="project" value="InterPro"/>
</dbReference>
<dbReference type="InterPro" id="IPR000719">
    <property type="entry name" value="Prot_kinase_dom"/>
</dbReference>
<evidence type="ECO:0000259" key="1">
    <source>
        <dbReference type="PROSITE" id="PS50011"/>
    </source>
</evidence>
<keyword evidence="3" id="KW-1185">Reference proteome</keyword>
<reference evidence="2" key="1">
    <citation type="submission" date="2018-04" db="EMBL/GenBank/DDBJ databases">
        <title>Whole genome sequencing of Hypsizygus marmoreus.</title>
        <authorList>
            <person name="Choi I.-G."/>
            <person name="Min B."/>
            <person name="Kim J.-G."/>
            <person name="Kim S."/>
            <person name="Oh Y.-L."/>
            <person name="Kong W.-S."/>
            <person name="Park H."/>
            <person name="Jeong J."/>
            <person name="Song E.-S."/>
        </authorList>
    </citation>
    <scope>NUCLEOTIDE SEQUENCE [LARGE SCALE GENOMIC DNA]</scope>
    <source>
        <strain evidence="2">51987-8</strain>
    </source>
</reference>
<gene>
    <name evidence="2" type="ORF">Hypma_007303</name>
</gene>
<dbReference type="Proteomes" id="UP000076154">
    <property type="component" value="Unassembled WGS sequence"/>
</dbReference>
<evidence type="ECO:0000313" key="2">
    <source>
        <dbReference type="EMBL" id="RDB30257.1"/>
    </source>
</evidence>
<dbReference type="SUPFAM" id="SSF56112">
    <property type="entry name" value="Protein kinase-like (PK-like)"/>
    <property type="match status" value="1"/>
</dbReference>
<feature type="domain" description="Protein kinase" evidence="1">
    <location>
        <begin position="15"/>
        <end position="302"/>
    </location>
</feature>
<name>A0A369KBK8_HYPMA</name>
<dbReference type="GO" id="GO:0004674">
    <property type="term" value="F:protein serine/threonine kinase activity"/>
    <property type="evidence" value="ECO:0007669"/>
    <property type="project" value="TreeGrafter"/>
</dbReference>
<evidence type="ECO:0000313" key="3">
    <source>
        <dbReference type="Proteomes" id="UP000076154"/>
    </source>
</evidence>